<evidence type="ECO:0000313" key="1">
    <source>
        <dbReference type="EMBL" id="SMX35715.1"/>
    </source>
</evidence>
<proteinExistence type="predicted"/>
<gene>
    <name evidence="1" type="ORF">PEV8663_00569</name>
</gene>
<name>A0A238JYI3_9RHOB</name>
<sequence>MNDFALGLTVDHSDVSRGLSDIERKQLPMATVWGLNDTAADMLDHVQNRMEVVFDRPTRFTKNAFMVWRANKKTMEARVQERPSVGSKHFLKVQEDGGARPQTGMERMLGATLPYEGLVSALVPAAGAKLNAYGNWSPAQRKQALSAASGAAQAAKSRARYFVPDKRSNLSSGIWKRTGKGKREKLTKVAHFLDAAPSYTKRLGFFDGAQEVFNEKFPARFFAAFDRAMASRK</sequence>
<dbReference type="Proteomes" id="UP000220836">
    <property type="component" value="Unassembled WGS sequence"/>
</dbReference>
<accession>A0A238JYI3</accession>
<dbReference type="EMBL" id="FXYH01000002">
    <property type="protein sequence ID" value="SMX35715.1"/>
    <property type="molecule type" value="Genomic_DNA"/>
</dbReference>
<dbReference type="RefSeq" id="WP_097803121.1">
    <property type="nucleotide sequence ID" value="NZ_FXYH01000002.1"/>
</dbReference>
<protein>
    <submittedName>
        <fullName evidence="1">Uncharacterized protein</fullName>
    </submittedName>
</protein>
<evidence type="ECO:0000313" key="2">
    <source>
        <dbReference type="Proteomes" id="UP000220836"/>
    </source>
</evidence>
<keyword evidence="2" id="KW-1185">Reference proteome</keyword>
<organism evidence="1 2">
    <name type="scientific">Pelagimonas varians</name>
    <dbReference type="NCBI Taxonomy" id="696760"/>
    <lineage>
        <taxon>Bacteria</taxon>
        <taxon>Pseudomonadati</taxon>
        <taxon>Pseudomonadota</taxon>
        <taxon>Alphaproteobacteria</taxon>
        <taxon>Rhodobacterales</taxon>
        <taxon>Roseobacteraceae</taxon>
        <taxon>Pelagimonas</taxon>
    </lineage>
</organism>
<dbReference type="AlphaFoldDB" id="A0A238JYI3"/>
<dbReference type="OrthoDB" id="7564032at2"/>
<reference evidence="1 2" key="1">
    <citation type="submission" date="2017-05" db="EMBL/GenBank/DDBJ databases">
        <authorList>
            <person name="Song R."/>
            <person name="Chenine A.L."/>
            <person name="Ruprecht R.M."/>
        </authorList>
    </citation>
    <scope>NUCLEOTIDE SEQUENCE [LARGE SCALE GENOMIC DNA]</scope>
    <source>
        <strain evidence="1 2">CECT 8663</strain>
    </source>
</reference>